<dbReference type="Pfam" id="PF06945">
    <property type="entry name" value="DUF1289"/>
    <property type="match status" value="1"/>
</dbReference>
<dbReference type="InterPro" id="IPR010710">
    <property type="entry name" value="DUF1289"/>
</dbReference>
<name>A0A1H4H0B3_9BURK</name>
<protein>
    <recommendedName>
        <fullName evidence="3">Fe-S protein</fullName>
    </recommendedName>
</protein>
<sequence>MTVQSPCIDICKFDDKTGLCIGCLRTRDECKRWKKMNDKHRRRIIDDRPRRQSKLKR</sequence>
<organism evidence="1 2">
    <name type="scientific">Paraburkholderia sartisoli</name>
    <dbReference type="NCBI Taxonomy" id="83784"/>
    <lineage>
        <taxon>Bacteria</taxon>
        <taxon>Pseudomonadati</taxon>
        <taxon>Pseudomonadota</taxon>
        <taxon>Betaproteobacteria</taxon>
        <taxon>Burkholderiales</taxon>
        <taxon>Burkholderiaceae</taxon>
        <taxon>Paraburkholderia</taxon>
    </lineage>
</organism>
<keyword evidence="2" id="KW-1185">Reference proteome</keyword>
<dbReference type="PANTHER" id="PTHR35175">
    <property type="entry name" value="DUF1289 DOMAIN-CONTAINING PROTEIN"/>
    <property type="match status" value="1"/>
</dbReference>
<gene>
    <name evidence="1" type="ORF">SAMN05192564_10722</name>
</gene>
<dbReference type="RefSeq" id="WP_090535714.1">
    <property type="nucleotide sequence ID" value="NZ_FNRQ01000007.1"/>
</dbReference>
<dbReference type="OrthoDB" id="8911262at2"/>
<evidence type="ECO:0008006" key="3">
    <source>
        <dbReference type="Google" id="ProtNLM"/>
    </source>
</evidence>
<dbReference type="Proteomes" id="UP000198638">
    <property type="component" value="Unassembled WGS sequence"/>
</dbReference>
<dbReference type="EMBL" id="FNRQ01000007">
    <property type="protein sequence ID" value="SEB15259.1"/>
    <property type="molecule type" value="Genomic_DNA"/>
</dbReference>
<reference evidence="2" key="1">
    <citation type="submission" date="2016-10" db="EMBL/GenBank/DDBJ databases">
        <authorList>
            <person name="Varghese N."/>
            <person name="Submissions S."/>
        </authorList>
    </citation>
    <scope>NUCLEOTIDE SEQUENCE [LARGE SCALE GENOMIC DNA]</scope>
    <source>
        <strain evidence="2">LMG 24000</strain>
    </source>
</reference>
<dbReference type="AlphaFoldDB" id="A0A1H4H0B3"/>
<evidence type="ECO:0000313" key="1">
    <source>
        <dbReference type="EMBL" id="SEB15259.1"/>
    </source>
</evidence>
<dbReference type="PANTHER" id="PTHR35175:SF2">
    <property type="entry name" value="DUF1289 DOMAIN-CONTAINING PROTEIN"/>
    <property type="match status" value="1"/>
</dbReference>
<evidence type="ECO:0000313" key="2">
    <source>
        <dbReference type="Proteomes" id="UP000198638"/>
    </source>
</evidence>
<proteinExistence type="predicted"/>
<accession>A0A1H4H0B3</accession>